<dbReference type="SUPFAM" id="SSF53098">
    <property type="entry name" value="Ribonuclease H-like"/>
    <property type="match status" value="1"/>
</dbReference>
<gene>
    <name evidence="2" type="ORF">G5B40_09785</name>
</gene>
<keyword evidence="2" id="KW-0540">Nuclease</keyword>
<dbReference type="EMBL" id="CP049056">
    <property type="protein sequence ID" value="QIE55712.1"/>
    <property type="molecule type" value="Genomic_DNA"/>
</dbReference>
<protein>
    <submittedName>
        <fullName evidence="2">3'-5' exonuclease</fullName>
    </submittedName>
</protein>
<keyword evidence="2" id="KW-0269">Exonuclease</keyword>
<proteinExistence type="predicted"/>
<dbReference type="GO" id="GO:0005829">
    <property type="term" value="C:cytosol"/>
    <property type="evidence" value="ECO:0007669"/>
    <property type="project" value="TreeGrafter"/>
</dbReference>
<dbReference type="PANTHER" id="PTHR30231:SF42">
    <property type="entry name" value="EXONUCLEASE"/>
    <property type="match status" value="1"/>
</dbReference>
<dbReference type="KEGG" id="hdh:G5B40_09785"/>
<dbReference type="InterPro" id="IPR012337">
    <property type="entry name" value="RNaseH-like_sf"/>
</dbReference>
<dbReference type="InterPro" id="IPR013520">
    <property type="entry name" value="Ribonucl_H"/>
</dbReference>
<organism evidence="2 3">
    <name type="scientific">Pikeienuella piscinae</name>
    <dbReference type="NCBI Taxonomy" id="2748098"/>
    <lineage>
        <taxon>Bacteria</taxon>
        <taxon>Pseudomonadati</taxon>
        <taxon>Pseudomonadota</taxon>
        <taxon>Alphaproteobacteria</taxon>
        <taxon>Rhodobacterales</taxon>
        <taxon>Paracoccaceae</taxon>
        <taxon>Pikeienuella</taxon>
    </lineage>
</organism>
<dbReference type="GO" id="GO:0003676">
    <property type="term" value="F:nucleic acid binding"/>
    <property type="evidence" value="ECO:0007669"/>
    <property type="project" value="InterPro"/>
</dbReference>
<keyword evidence="3" id="KW-1185">Reference proteome</keyword>
<dbReference type="Pfam" id="PF00929">
    <property type="entry name" value="RNase_T"/>
    <property type="match status" value="1"/>
</dbReference>
<evidence type="ECO:0000259" key="1">
    <source>
        <dbReference type="SMART" id="SM00479"/>
    </source>
</evidence>
<dbReference type="Gene3D" id="3.30.420.10">
    <property type="entry name" value="Ribonuclease H-like superfamily/Ribonuclease H"/>
    <property type="match status" value="1"/>
</dbReference>
<dbReference type="SMART" id="SM00479">
    <property type="entry name" value="EXOIII"/>
    <property type="match status" value="1"/>
</dbReference>
<dbReference type="GO" id="GO:0006259">
    <property type="term" value="P:DNA metabolic process"/>
    <property type="evidence" value="ECO:0007669"/>
    <property type="project" value="UniProtKB-ARBA"/>
</dbReference>
<keyword evidence="2" id="KW-0378">Hydrolase</keyword>
<dbReference type="PANTHER" id="PTHR30231">
    <property type="entry name" value="DNA POLYMERASE III SUBUNIT EPSILON"/>
    <property type="match status" value="1"/>
</dbReference>
<feature type="domain" description="Exonuclease" evidence="1">
    <location>
        <begin position="7"/>
        <end position="172"/>
    </location>
</feature>
<reference evidence="2 3" key="1">
    <citation type="submission" date="2020-02" db="EMBL/GenBank/DDBJ databases">
        <title>complete genome sequence of Rhodobacteraceae bacterium.</title>
        <authorList>
            <person name="Park J."/>
            <person name="Kim Y.-S."/>
            <person name="Kim K.-H."/>
        </authorList>
    </citation>
    <scope>NUCLEOTIDE SEQUENCE [LARGE SCALE GENOMIC DNA]</scope>
    <source>
        <strain evidence="2 3">RR4-56</strain>
    </source>
</reference>
<dbReference type="CDD" id="cd06130">
    <property type="entry name" value="DNA_pol_III_epsilon_like"/>
    <property type="match status" value="1"/>
</dbReference>
<dbReference type="InterPro" id="IPR036397">
    <property type="entry name" value="RNaseH_sf"/>
</dbReference>
<dbReference type="AlphaFoldDB" id="A0A7L5BVE6"/>
<sequence length="185" mass="20536">MRVSSYRFFALDVETACSDVASICQIGIACVKSDDMIQTWSTYVNPRTHFSPFNSRLHGIGPAHVTDAPDFAEAIALVEPLLARHHIIQHSNFDRRAIHGAHALIGRKAPPWTWGDSVRIARRAWPEFIGNGGHGLAHLKRRLKLTFVHHDAGEDARAAAEVVLHAEKRTGQTFEAMLFSAGQVR</sequence>
<evidence type="ECO:0000313" key="3">
    <source>
        <dbReference type="Proteomes" id="UP000503336"/>
    </source>
</evidence>
<name>A0A7L5BVE6_9RHOB</name>
<accession>A0A7L5BVE6</accession>
<dbReference type="GO" id="GO:0008408">
    <property type="term" value="F:3'-5' exonuclease activity"/>
    <property type="evidence" value="ECO:0007669"/>
    <property type="project" value="TreeGrafter"/>
</dbReference>
<evidence type="ECO:0000313" key="2">
    <source>
        <dbReference type="EMBL" id="QIE55712.1"/>
    </source>
</evidence>
<dbReference type="Proteomes" id="UP000503336">
    <property type="component" value="Chromosome"/>
</dbReference>
<dbReference type="PROSITE" id="PS51257">
    <property type="entry name" value="PROKAR_LIPOPROTEIN"/>
    <property type="match status" value="1"/>
</dbReference>